<gene>
    <name evidence="2" type="ORF">CXB51_021487</name>
</gene>
<evidence type="ECO:0000313" key="2">
    <source>
        <dbReference type="EMBL" id="KAG8485069.1"/>
    </source>
</evidence>
<dbReference type="Proteomes" id="UP000701853">
    <property type="component" value="Chromosome 8"/>
</dbReference>
<accession>A0A8J5YGZ5</accession>
<protein>
    <submittedName>
        <fullName evidence="2">Uncharacterized protein</fullName>
    </submittedName>
</protein>
<name>A0A8J5YGZ5_9ROSI</name>
<feature type="compositionally biased region" description="Polar residues" evidence="1">
    <location>
        <begin position="1"/>
        <end position="13"/>
    </location>
</feature>
<evidence type="ECO:0000313" key="3">
    <source>
        <dbReference type="Proteomes" id="UP000701853"/>
    </source>
</evidence>
<feature type="compositionally biased region" description="Basic and acidic residues" evidence="1">
    <location>
        <begin position="142"/>
        <end position="152"/>
    </location>
</feature>
<feature type="region of interest" description="Disordered" evidence="1">
    <location>
        <begin position="97"/>
        <end position="152"/>
    </location>
</feature>
<organism evidence="2 3">
    <name type="scientific">Gossypium anomalum</name>
    <dbReference type="NCBI Taxonomy" id="47600"/>
    <lineage>
        <taxon>Eukaryota</taxon>
        <taxon>Viridiplantae</taxon>
        <taxon>Streptophyta</taxon>
        <taxon>Embryophyta</taxon>
        <taxon>Tracheophyta</taxon>
        <taxon>Spermatophyta</taxon>
        <taxon>Magnoliopsida</taxon>
        <taxon>eudicotyledons</taxon>
        <taxon>Gunneridae</taxon>
        <taxon>Pentapetalae</taxon>
        <taxon>rosids</taxon>
        <taxon>malvids</taxon>
        <taxon>Malvales</taxon>
        <taxon>Malvaceae</taxon>
        <taxon>Malvoideae</taxon>
        <taxon>Gossypium</taxon>
    </lineage>
</organism>
<dbReference type="PANTHER" id="PTHR37173:SF1">
    <property type="entry name" value="PROLINE-RICH FAMILY PROTEIN"/>
    <property type="match status" value="1"/>
</dbReference>
<dbReference type="EMBL" id="JAHUZN010000008">
    <property type="protein sequence ID" value="KAG8485069.1"/>
    <property type="molecule type" value="Genomic_DNA"/>
</dbReference>
<feature type="region of interest" description="Disordered" evidence="1">
    <location>
        <begin position="210"/>
        <end position="231"/>
    </location>
</feature>
<dbReference type="PANTHER" id="PTHR37173">
    <property type="entry name" value="HYDROXYPROLINE-RICH GLYCOPROTEIN FAMILY PROTEIN"/>
    <property type="match status" value="1"/>
</dbReference>
<keyword evidence="3" id="KW-1185">Reference proteome</keyword>
<reference evidence="2 3" key="1">
    <citation type="journal article" date="2021" name="bioRxiv">
        <title>The Gossypium anomalum genome as a resource for cotton improvement and evolutionary analysis of hybrid incompatibility.</title>
        <authorList>
            <person name="Grover C.E."/>
            <person name="Yuan D."/>
            <person name="Arick M.A."/>
            <person name="Miller E.R."/>
            <person name="Hu G."/>
            <person name="Peterson D.G."/>
            <person name="Wendel J.F."/>
            <person name="Udall J.A."/>
        </authorList>
    </citation>
    <scope>NUCLEOTIDE SEQUENCE [LARGE SCALE GENOMIC DNA]</scope>
    <source>
        <strain evidence="2">JFW-Udall</strain>
        <tissue evidence="2">Leaf</tissue>
    </source>
</reference>
<proteinExistence type="predicted"/>
<feature type="compositionally biased region" description="Pro residues" evidence="1">
    <location>
        <begin position="103"/>
        <end position="115"/>
    </location>
</feature>
<feature type="region of interest" description="Disordered" evidence="1">
    <location>
        <begin position="1"/>
        <end position="21"/>
    </location>
</feature>
<sequence length="319" mass="34500">MSNTSSTPTTAIRGSSSGASAAATAVVVAAGGGGVTMTMRGPCPPTTATATTITTSYHEQQCPPTAAVVYPVASSGRGFLSTNHSCRPILPYHPHPHSHPFGNPRPPPPPPPLPHPTHFHPPLKGLPPSLHPKVASSPFSHAETKGYKGVRERTKDDSLVNVRDRKVRISDGASIYSLCRSWLRNGFPDEPQPQYGDIFKSLPQPLPIPVTGSLPKEAEDKEEQVEEDKKELPGHLLISDNKGSCMFVGILADEQSVENLSTEDLLKRHINRAKKVRSRLRQERLKRIVRYKTRLALLLPPLVEQFRSDAAAAAAAVGN</sequence>
<comment type="caution">
    <text evidence="2">The sequence shown here is derived from an EMBL/GenBank/DDBJ whole genome shotgun (WGS) entry which is preliminary data.</text>
</comment>
<dbReference type="AlphaFoldDB" id="A0A8J5YGZ5"/>
<evidence type="ECO:0000256" key="1">
    <source>
        <dbReference type="SAM" id="MobiDB-lite"/>
    </source>
</evidence>
<dbReference type="OrthoDB" id="1001001at2759"/>